<sequence>MNHQVFGTVGAKFNESGTLVIVKKELAKHISKLENYKGRILKIEFTFSDQQKLAIISVYNKSGDRGKDCVETRIDINKEIMKMIKDSKKKNQQIILMGDFNLQYKKYLQQKNSNRTRISEQLKIFDLLEKSELFDTCKEILNIDDLALTKNHVTHITKKLGSRIDYIWVTKKIFDEIVQVQIKEYDNKNDTDHKIVYFKVARDCVLPSIIYNRKKKSKFDKRTKYCYDTIDEEIKECIKMKAEYELNERKNRSSTMILTLHEKIQLYEDVINATKNSEIEKKEICLTNEKEDTSIKNLDLYRAVRFFIYLRRKLKKKKGIENVKRHWKKNISHVNKILKNWDVDGFYYLRSYNFGKVQIKKYITELDELYNIFQTKLQIKVSAMKENKIKRAIEQRQKDLEDNQKRMIDNVMDREFRKINIDRVLSTNSKGEDILIVDEDKIKEKVADHFQNCAGTISIDKELPEDWKEEYNSGTHIHIPSFAYDKVLEKISIEEILEAAKELPQGKASGPSGITYEDIKLTILPLKEYIQEIFNDILETEEIPKQWLKANIYPIPKPKPWGYDLNNTRPITLLETLRKMFMKIITNRLSDAMVKYNILRGHQFAGLPKKSTFEPLRIIKELIDYANEENKELWFFLVDMSKAYDRVNIYMLRKAMKRIKIPEKLCNIIIGMFQGRMNQVFTPFGLTKPFEMMTGIDQGEIISPLLWIIFYDPLLDRLRKSDLGFKISAKEQLDIYEGLTREKQIRFPACGYMDDTSFLTNNKLDMERILKIADSFYMLNDIKINKKKSALLIRFKEKKRLNNEINLQFGNKEIGIQPVQHNGSERFLGVWINMYNKNKHIQQQVKNEVMSINKAFTTKKGLTDKMMIYLFNYLIIPIVKYRTQLTVMDGKVLEKLMSPFRKILKNKLKMACTAPNAILETNYIYNLNSFTNNQLQAKITNFILQINDKGILGEIMDI</sequence>
<dbReference type="SUPFAM" id="SSF56219">
    <property type="entry name" value="DNase I-like"/>
    <property type="match status" value="1"/>
</dbReference>
<dbReference type="Proteomes" id="UP000022910">
    <property type="component" value="Unassembled WGS sequence"/>
</dbReference>
<dbReference type="Pfam" id="PF00078">
    <property type="entry name" value="RVT_1"/>
    <property type="match status" value="1"/>
</dbReference>
<dbReference type="Pfam" id="PF14529">
    <property type="entry name" value="Exo_endo_phos_2"/>
    <property type="match status" value="1"/>
</dbReference>
<protein>
    <recommendedName>
        <fullName evidence="1">Reverse transcriptase domain-containing protein</fullName>
    </recommendedName>
</protein>
<dbReference type="CDD" id="cd01650">
    <property type="entry name" value="RT_nLTR_like"/>
    <property type="match status" value="1"/>
</dbReference>
<proteinExistence type="predicted"/>
<dbReference type="PROSITE" id="PS50878">
    <property type="entry name" value="RT_POL"/>
    <property type="match status" value="1"/>
</dbReference>
<gene>
    <name evidence="2" type="ORF">RirG_137750</name>
</gene>
<dbReference type="AlphaFoldDB" id="A0A015JDB7"/>
<dbReference type="STRING" id="1432141.A0A015JDB7"/>
<dbReference type="InterPro" id="IPR005135">
    <property type="entry name" value="Endo/exonuclease/phosphatase"/>
</dbReference>
<accession>A0A015JDB7</accession>
<name>A0A015JDB7_RHIIW</name>
<dbReference type="InterPro" id="IPR043502">
    <property type="entry name" value="DNA/RNA_pol_sf"/>
</dbReference>
<evidence type="ECO:0000313" key="2">
    <source>
        <dbReference type="EMBL" id="EXX64975.1"/>
    </source>
</evidence>
<comment type="caution">
    <text evidence="2">The sequence shown here is derived from an EMBL/GenBank/DDBJ whole genome shotgun (WGS) entry which is preliminary data.</text>
</comment>
<dbReference type="InterPro" id="IPR036691">
    <property type="entry name" value="Endo/exonu/phosph_ase_sf"/>
</dbReference>
<dbReference type="SUPFAM" id="SSF56672">
    <property type="entry name" value="DNA/RNA polymerases"/>
    <property type="match status" value="1"/>
</dbReference>
<dbReference type="InterPro" id="IPR000477">
    <property type="entry name" value="RT_dom"/>
</dbReference>
<evidence type="ECO:0000313" key="3">
    <source>
        <dbReference type="Proteomes" id="UP000022910"/>
    </source>
</evidence>
<reference evidence="2 3" key="1">
    <citation type="submission" date="2014-02" db="EMBL/GenBank/DDBJ databases">
        <title>Single nucleus genome sequencing reveals high similarity among nuclei of an endomycorrhizal fungus.</title>
        <authorList>
            <person name="Lin K."/>
            <person name="Geurts R."/>
            <person name="Zhang Z."/>
            <person name="Limpens E."/>
            <person name="Saunders D.G."/>
            <person name="Mu D."/>
            <person name="Pang E."/>
            <person name="Cao H."/>
            <person name="Cha H."/>
            <person name="Lin T."/>
            <person name="Zhou Q."/>
            <person name="Shang Y."/>
            <person name="Li Y."/>
            <person name="Ivanov S."/>
            <person name="Sharma T."/>
            <person name="Velzen R.V."/>
            <person name="Ruijter N.D."/>
            <person name="Aanen D.K."/>
            <person name="Win J."/>
            <person name="Kamoun S."/>
            <person name="Bisseling T."/>
            <person name="Huang S."/>
        </authorList>
    </citation>
    <scope>NUCLEOTIDE SEQUENCE [LARGE SCALE GENOMIC DNA]</scope>
    <source>
        <strain evidence="3">DAOM197198w</strain>
    </source>
</reference>
<dbReference type="Gene3D" id="3.60.10.10">
    <property type="entry name" value="Endonuclease/exonuclease/phosphatase"/>
    <property type="match status" value="1"/>
</dbReference>
<organism evidence="2 3">
    <name type="scientific">Rhizophagus irregularis (strain DAOM 197198w)</name>
    <name type="common">Glomus intraradices</name>
    <dbReference type="NCBI Taxonomy" id="1432141"/>
    <lineage>
        <taxon>Eukaryota</taxon>
        <taxon>Fungi</taxon>
        <taxon>Fungi incertae sedis</taxon>
        <taxon>Mucoromycota</taxon>
        <taxon>Glomeromycotina</taxon>
        <taxon>Glomeromycetes</taxon>
        <taxon>Glomerales</taxon>
        <taxon>Glomeraceae</taxon>
        <taxon>Rhizophagus</taxon>
    </lineage>
</organism>
<evidence type="ECO:0000259" key="1">
    <source>
        <dbReference type="PROSITE" id="PS50878"/>
    </source>
</evidence>
<dbReference type="PANTHER" id="PTHR19446">
    <property type="entry name" value="REVERSE TRANSCRIPTASES"/>
    <property type="match status" value="1"/>
</dbReference>
<keyword evidence="3" id="KW-1185">Reference proteome</keyword>
<dbReference type="HOGENOM" id="CLU_002435_12_1_1"/>
<dbReference type="GO" id="GO:0003824">
    <property type="term" value="F:catalytic activity"/>
    <property type="evidence" value="ECO:0007669"/>
    <property type="project" value="InterPro"/>
</dbReference>
<dbReference type="EMBL" id="JEMT01022640">
    <property type="protein sequence ID" value="EXX64975.1"/>
    <property type="molecule type" value="Genomic_DNA"/>
</dbReference>
<feature type="domain" description="Reverse transcriptase" evidence="1">
    <location>
        <begin position="536"/>
        <end position="832"/>
    </location>
</feature>